<keyword evidence="1" id="KW-0472">Membrane</keyword>
<dbReference type="Proteomes" id="UP001219525">
    <property type="component" value="Unassembled WGS sequence"/>
</dbReference>
<accession>A0AAD6VIG5</accession>
<feature type="transmembrane region" description="Helical" evidence="1">
    <location>
        <begin position="35"/>
        <end position="54"/>
    </location>
</feature>
<gene>
    <name evidence="2" type="ORF">GGX14DRAFT_444700</name>
</gene>
<keyword evidence="1" id="KW-1133">Transmembrane helix</keyword>
<keyword evidence="3" id="KW-1185">Reference proteome</keyword>
<name>A0AAD6VIG5_9AGAR</name>
<evidence type="ECO:0000313" key="3">
    <source>
        <dbReference type="Proteomes" id="UP001219525"/>
    </source>
</evidence>
<comment type="caution">
    <text evidence="2">The sequence shown here is derived from an EMBL/GenBank/DDBJ whole genome shotgun (WGS) entry which is preliminary data.</text>
</comment>
<evidence type="ECO:0000256" key="1">
    <source>
        <dbReference type="SAM" id="Phobius"/>
    </source>
</evidence>
<evidence type="ECO:0000313" key="2">
    <source>
        <dbReference type="EMBL" id="KAJ7213958.1"/>
    </source>
</evidence>
<protein>
    <submittedName>
        <fullName evidence="2">Uncharacterized protein</fullName>
    </submittedName>
</protein>
<keyword evidence="1" id="KW-0812">Transmembrane</keyword>
<dbReference type="AlphaFoldDB" id="A0AAD6VIG5"/>
<reference evidence="2" key="1">
    <citation type="submission" date="2023-03" db="EMBL/GenBank/DDBJ databases">
        <title>Massive genome expansion in bonnet fungi (Mycena s.s.) driven by repeated elements and novel gene families across ecological guilds.</title>
        <authorList>
            <consortium name="Lawrence Berkeley National Laboratory"/>
            <person name="Harder C.B."/>
            <person name="Miyauchi S."/>
            <person name="Viragh M."/>
            <person name="Kuo A."/>
            <person name="Thoen E."/>
            <person name="Andreopoulos B."/>
            <person name="Lu D."/>
            <person name="Skrede I."/>
            <person name="Drula E."/>
            <person name="Henrissat B."/>
            <person name="Morin E."/>
            <person name="Kohler A."/>
            <person name="Barry K."/>
            <person name="LaButti K."/>
            <person name="Morin E."/>
            <person name="Salamov A."/>
            <person name="Lipzen A."/>
            <person name="Mereny Z."/>
            <person name="Hegedus B."/>
            <person name="Baldrian P."/>
            <person name="Stursova M."/>
            <person name="Weitz H."/>
            <person name="Taylor A."/>
            <person name="Grigoriev I.V."/>
            <person name="Nagy L.G."/>
            <person name="Martin F."/>
            <person name="Kauserud H."/>
        </authorList>
    </citation>
    <scope>NUCLEOTIDE SEQUENCE</scope>
    <source>
        <strain evidence="2">9144</strain>
    </source>
</reference>
<proteinExistence type="predicted"/>
<feature type="non-terminal residue" evidence="2">
    <location>
        <position position="191"/>
    </location>
</feature>
<dbReference type="EMBL" id="JARJCW010000020">
    <property type="protein sequence ID" value="KAJ7213958.1"/>
    <property type="molecule type" value="Genomic_DNA"/>
</dbReference>
<organism evidence="2 3">
    <name type="scientific">Mycena pura</name>
    <dbReference type="NCBI Taxonomy" id="153505"/>
    <lineage>
        <taxon>Eukaryota</taxon>
        <taxon>Fungi</taxon>
        <taxon>Dikarya</taxon>
        <taxon>Basidiomycota</taxon>
        <taxon>Agaricomycotina</taxon>
        <taxon>Agaricomycetes</taxon>
        <taxon>Agaricomycetidae</taxon>
        <taxon>Agaricales</taxon>
        <taxon>Marasmiineae</taxon>
        <taxon>Mycenaceae</taxon>
        <taxon>Mycena</taxon>
    </lineage>
</organism>
<sequence length="191" mass="21248">PQQSPPNMHESPVSQLLSSLFLGSICLIPNHTIRLAALAVSLVMVLVYIIYAKYPSTQLGQLEAIIEKTEQVVQDAGAHCCIGPFILVEANLRLLEVKRSASLIRCHILESHWHTSIWKKYYRLSRDISSCTQVISKVLIAVQLIVEADQQRKYAADIHAARTALTRDGRYLSRTGTAPVPAPQQLGYSFV</sequence>